<evidence type="ECO:0000313" key="1">
    <source>
        <dbReference type="EMBL" id="GGK99266.1"/>
    </source>
</evidence>
<proteinExistence type="predicted"/>
<evidence type="ECO:0008006" key="3">
    <source>
        <dbReference type="Google" id="ProtNLM"/>
    </source>
</evidence>
<sequence length="76" mass="8098">MTGHDAAPGSWAIHPGMTVITAEGEVLGSVSGQYGRYVQCRIPGDDRQHFIPLDAVAQVGDAVHLHLTHQEVLGLL</sequence>
<gene>
    <name evidence="1" type="ORF">GCM10010844_16890</name>
</gene>
<reference evidence="2" key="1">
    <citation type="journal article" date="2019" name="Int. J. Syst. Evol. Microbiol.">
        <title>The Global Catalogue of Microorganisms (GCM) 10K type strain sequencing project: providing services to taxonomists for standard genome sequencing and annotation.</title>
        <authorList>
            <consortium name="The Broad Institute Genomics Platform"/>
            <consortium name="The Broad Institute Genome Sequencing Center for Infectious Disease"/>
            <person name="Wu L."/>
            <person name="Ma J."/>
        </authorList>
    </citation>
    <scope>NUCLEOTIDE SEQUENCE [LARGE SCALE GENOMIC DNA]</scope>
    <source>
        <strain evidence="2">JCM 19173</strain>
    </source>
</reference>
<dbReference type="Pfam" id="PF09939">
    <property type="entry name" value="DUF2171"/>
    <property type="match status" value="1"/>
</dbReference>
<comment type="caution">
    <text evidence="1">The sequence shown here is derived from an EMBL/GenBank/DDBJ whole genome shotgun (WGS) entry which is preliminary data.</text>
</comment>
<protein>
    <recommendedName>
        <fullName evidence="3">DUF2171 domain-containing protein</fullName>
    </recommendedName>
</protein>
<dbReference type="InterPro" id="IPR018684">
    <property type="entry name" value="DUF2171"/>
</dbReference>
<organism evidence="1 2">
    <name type="scientific">Deinococcus radiotolerans</name>
    <dbReference type="NCBI Taxonomy" id="1309407"/>
    <lineage>
        <taxon>Bacteria</taxon>
        <taxon>Thermotogati</taxon>
        <taxon>Deinococcota</taxon>
        <taxon>Deinococci</taxon>
        <taxon>Deinococcales</taxon>
        <taxon>Deinococcaceae</taxon>
        <taxon>Deinococcus</taxon>
    </lineage>
</organism>
<keyword evidence="2" id="KW-1185">Reference proteome</keyword>
<dbReference type="Proteomes" id="UP000604341">
    <property type="component" value="Unassembled WGS sequence"/>
</dbReference>
<dbReference type="SUPFAM" id="SSF50346">
    <property type="entry name" value="PRC-barrel domain"/>
    <property type="match status" value="1"/>
</dbReference>
<name>A0ABQ2FIH0_9DEIO</name>
<dbReference type="RefSeq" id="WP_189068566.1">
    <property type="nucleotide sequence ID" value="NZ_BMPE01000003.1"/>
</dbReference>
<accession>A0ABQ2FIH0</accession>
<evidence type="ECO:0000313" key="2">
    <source>
        <dbReference type="Proteomes" id="UP000604341"/>
    </source>
</evidence>
<dbReference type="InterPro" id="IPR011033">
    <property type="entry name" value="PRC_barrel-like_sf"/>
</dbReference>
<dbReference type="EMBL" id="BMPE01000003">
    <property type="protein sequence ID" value="GGK99266.1"/>
    <property type="molecule type" value="Genomic_DNA"/>
</dbReference>